<keyword evidence="2" id="KW-1185">Reference proteome</keyword>
<dbReference type="Proteomes" id="UP000024635">
    <property type="component" value="Unassembled WGS sequence"/>
</dbReference>
<evidence type="ECO:0000313" key="2">
    <source>
        <dbReference type="Proteomes" id="UP000024635"/>
    </source>
</evidence>
<dbReference type="EMBL" id="JARK01001465">
    <property type="protein sequence ID" value="EYB98685.1"/>
    <property type="molecule type" value="Genomic_DNA"/>
</dbReference>
<reference evidence="2" key="1">
    <citation type="journal article" date="2015" name="Nat. Genet.">
        <title>The genome and transcriptome of the zoonotic hookworm Ancylostoma ceylanicum identify infection-specific gene families.</title>
        <authorList>
            <person name="Schwarz E.M."/>
            <person name="Hu Y."/>
            <person name="Antoshechkin I."/>
            <person name="Miller M.M."/>
            <person name="Sternberg P.W."/>
            <person name="Aroian R.V."/>
        </authorList>
    </citation>
    <scope>NUCLEOTIDE SEQUENCE</scope>
    <source>
        <strain evidence="2">HY135</strain>
    </source>
</reference>
<comment type="caution">
    <text evidence="1">The sequence shown here is derived from an EMBL/GenBank/DDBJ whole genome shotgun (WGS) entry which is preliminary data.</text>
</comment>
<accession>A0A016T7H1</accession>
<dbReference type="AlphaFoldDB" id="A0A016T7H1"/>
<proteinExistence type="predicted"/>
<evidence type="ECO:0000313" key="1">
    <source>
        <dbReference type="EMBL" id="EYB98685.1"/>
    </source>
</evidence>
<name>A0A016T7H1_9BILA</name>
<protein>
    <submittedName>
        <fullName evidence="1">Uncharacterized protein</fullName>
    </submittedName>
</protein>
<gene>
    <name evidence="1" type="primary">Acey_s0129.g1501</name>
    <name evidence="1" type="ORF">Y032_0129g1501</name>
</gene>
<organism evidence="1 2">
    <name type="scientific">Ancylostoma ceylanicum</name>
    <dbReference type="NCBI Taxonomy" id="53326"/>
    <lineage>
        <taxon>Eukaryota</taxon>
        <taxon>Metazoa</taxon>
        <taxon>Ecdysozoa</taxon>
        <taxon>Nematoda</taxon>
        <taxon>Chromadorea</taxon>
        <taxon>Rhabditida</taxon>
        <taxon>Rhabditina</taxon>
        <taxon>Rhabditomorpha</taxon>
        <taxon>Strongyloidea</taxon>
        <taxon>Ancylostomatidae</taxon>
        <taxon>Ancylostomatinae</taxon>
        <taxon>Ancylostoma</taxon>
    </lineage>
</organism>
<sequence length="77" mass="8731">MSNRTDRTNLPRNEYRNKLERARLVRSTSELLIGCTCYSVSCAVERESTCLNPSAQIHFVRFTHLTTGSSTSSPYSE</sequence>